<dbReference type="Proteomes" id="UP000036681">
    <property type="component" value="Unplaced"/>
</dbReference>
<protein>
    <submittedName>
        <fullName evidence="2">Uncharacterized protein</fullName>
    </submittedName>
</protein>
<name>A0A0M3HTS3_ASCLU</name>
<proteinExistence type="predicted"/>
<accession>A0A0M3HTS3</accession>
<reference evidence="2" key="1">
    <citation type="submission" date="2017-02" db="UniProtKB">
        <authorList>
            <consortium name="WormBaseParasite"/>
        </authorList>
    </citation>
    <scope>IDENTIFICATION</scope>
</reference>
<keyword evidence="1" id="KW-1185">Reference proteome</keyword>
<dbReference type="AlphaFoldDB" id="A0A0M3HTS3"/>
<evidence type="ECO:0000313" key="1">
    <source>
        <dbReference type="Proteomes" id="UP000036681"/>
    </source>
</evidence>
<organism evidence="1 2">
    <name type="scientific">Ascaris lumbricoides</name>
    <name type="common">Giant roundworm</name>
    <dbReference type="NCBI Taxonomy" id="6252"/>
    <lineage>
        <taxon>Eukaryota</taxon>
        <taxon>Metazoa</taxon>
        <taxon>Ecdysozoa</taxon>
        <taxon>Nematoda</taxon>
        <taxon>Chromadorea</taxon>
        <taxon>Rhabditida</taxon>
        <taxon>Spirurina</taxon>
        <taxon>Ascaridomorpha</taxon>
        <taxon>Ascaridoidea</taxon>
        <taxon>Ascarididae</taxon>
        <taxon>Ascaris</taxon>
    </lineage>
</organism>
<dbReference type="WBParaSite" id="ALUE_0000608901-mRNA-1">
    <property type="protein sequence ID" value="ALUE_0000608901-mRNA-1"/>
    <property type="gene ID" value="ALUE_0000608901"/>
</dbReference>
<evidence type="ECO:0000313" key="2">
    <source>
        <dbReference type="WBParaSite" id="ALUE_0000608901-mRNA-1"/>
    </source>
</evidence>
<sequence length="55" mass="6750">MHRCVMDLHLFLDRCNIFDLTFSRLSLVFKWLTIFICKWEPMEEMPSKFDMHPSI</sequence>